<name>A0A843U9X1_COLES</name>
<dbReference type="PANTHER" id="PTHR33142">
    <property type="entry name" value="CYCLIN-DEPENDENT PROTEIN KINASE INHIBITOR SMR13"/>
    <property type="match status" value="1"/>
</dbReference>
<keyword evidence="1" id="KW-0649">Protein kinase inhibitor</keyword>
<organism evidence="4 5">
    <name type="scientific">Colocasia esculenta</name>
    <name type="common">Wild taro</name>
    <name type="synonym">Arum esculentum</name>
    <dbReference type="NCBI Taxonomy" id="4460"/>
    <lineage>
        <taxon>Eukaryota</taxon>
        <taxon>Viridiplantae</taxon>
        <taxon>Streptophyta</taxon>
        <taxon>Embryophyta</taxon>
        <taxon>Tracheophyta</taxon>
        <taxon>Spermatophyta</taxon>
        <taxon>Magnoliopsida</taxon>
        <taxon>Liliopsida</taxon>
        <taxon>Araceae</taxon>
        <taxon>Aroideae</taxon>
        <taxon>Colocasieae</taxon>
        <taxon>Colocasia</taxon>
    </lineage>
</organism>
<dbReference type="AlphaFoldDB" id="A0A843U9X1"/>
<reference evidence="4" key="1">
    <citation type="submission" date="2017-07" db="EMBL/GenBank/DDBJ databases">
        <title>Taro Niue Genome Assembly and Annotation.</title>
        <authorList>
            <person name="Atibalentja N."/>
            <person name="Keating K."/>
            <person name="Fields C.J."/>
        </authorList>
    </citation>
    <scope>NUCLEOTIDE SEQUENCE</scope>
    <source>
        <strain evidence="4">Niue_2</strain>
        <tissue evidence="4">Leaf</tissue>
    </source>
</reference>
<evidence type="ECO:0000313" key="4">
    <source>
        <dbReference type="EMBL" id="MQL78750.1"/>
    </source>
</evidence>
<accession>A0A843U9X1</accession>
<proteinExistence type="predicted"/>
<dbReference type="PANTHER" id="PTHR33142:SF8">
    <property type="entry name" value="CYCLIN-DEPENDENT PROTEIN KINASE INHIBITOR SMR9"/>
    <property type="match status" value="1"/>
</dbReference>
<dbReference type="InterPro" id="IPR040389">
    <property type="entry name" value="SMR"/>
</dbReference>
<feature type="region of interest" description="Disordered" evidence="3">
    <location>
        <begin position="110"/>
        <end position="136"/>
    </location>
</feature>
<dbReference type="OrthoDB" id="771702at2759"/>
<evidence type="ECO:0000256" key="1">
    <source>
        <dbReference type="ARBA" id="ARBA00023013"/>
    </source>
</evidence>
<dbReference type="EMBL" id="NMUH01000416">
    <property type="protein sequence ID" value="MQL78750.1"/>
    <property type="molecule type" value="Genomic_DNA"/>
</dbReference>
<keyword evidence="2" id="KW-0131">Cell cycle</keyword>
<protein>
    <submittedName>
        <fullName evidence="4">Uncharacterized protein</fullName>
    </submittedName>
</protein>
<dbReference type="GO" id="GO:0004860">
    <property type="term" value="F:protein kinase inhibitor activity"/>
    <property type="evidence" value="ECO:0007669"/>
    <property type="project" value="UniProtKB-KW"/>
</dbReference>
<gene>
    <name evidence="4" type="ORF">Taro_011195</name>
</gene>
<dbReference type="GO" id="GO:0032875">
    <property type="term" value="P:regulation of DNA endoreduplication"/>
    <property type="evidence" value="ECO:0007669"/>
    <property type="project" value="InterPro"/>
</dbReference>
<evidence type="ECO:0000256" key="3">
    <source>
        <dbReference type="SAM" id="MobiDB-lite"/>
    </source>
</evidence>
<evidence type="ECO:0000313" key="5">
    <source>
        <dbReference type="Proteomes" id="UP000652761"/>
    </source>
</evidence>
<keyword evidence="5" id="KW-1185">Reference proteome</keyword>
<feature type="region of interest" description="Disordered" evidence="3">
    <location>
        <begin position="29"/>
        <end position="74"/>
    </location>
</feature>
<feature type="compositionally biased region" description="Gly residues" evidence="3">
    <location>
        <begin position="42"/>
        <end position="51"/>
    </location>
</feature>
<sequence>MAASPELRRPSSPAEFKLVPFLGLPLAEDRGSARASPPETGEQGGGGGAGVGCRTPTSKCSKIPPITSCPPAPRKTRHVVALTTCKRRLSEVELFRVGPELMGLLFRPLDPRPAAASLPPASPATKRRRSYCQEYE</sequence>
<dbReference type="Proteomes" id="UP000652761">
    <property type="component" value="Unassembled WGS sequence"/>
</dbReference>
<evidence type="ECO:0000256" key="2">
    <source>
        <dbReference type="ARBA" id="ARBA00023306"/>
    </source>
</evidence>
<comment type="caution">
    <text evidence="4">The sequence shown here is derived from an EMBL/GenBank/DDBJ whole genome shotgun (WGS) entry which is preliminary data.</text>
</comment>